<accession>A0A1Z5J8X3</accession>
<feature type="region of interest" description="Disordered" evidence="3">
    <location>
        <begin position="108"/>
        <end position="242"/>
    </location>
</feature>
<dbReference type="AlphaFoldDB" id="A0A1Z5J8X3"/>
<dbReference type="Proteomes" id="UP000198406">
    <property type="component" value="Unassembled WGS sequence"/>
</dbReference>
<protein>
    <recommendedName>
        <fullName evidence="4">N-acetyltransferase domain-containing protein</fullName>
    </recommendedName>
</protein>
<dbReference type="PROSITE" id="PS51186">
    <property type="entry name" value="GNAT"/>
    <property type="match status" value="1"/>
</dbReference>
<dbReference type="EMBL" id="BDSP01000017">
    <property type="protein sequence ID" value="GAX10406.1"/>
    <property type="molecule type" value="Genomic_DNA"/>
</dbReference>
<feature type="compositionally biased region" description="Basic and acidic residues" evidence="3">
    <location>
        <begin position="149"/>
        <end position="166"/>
    </location>
</feature>
<dbReference type="PANTHER" id="PTHR42919:SF8">
    <property type="entry name" value="N-ALPHA-ACETYLTRANSFERASE 50"/>
    <property type="match status" value="1"/>
</dbReference>
<dbReference type="CDD" id="cd04301">
    <property type="entry name" value="NAT_SF"/>
    <property type="match status" value="1"/>
</dbReference>
<keyword evidence="2" id="KW-0012">Acyltransferase</keyword>
<feature type="compositionally biased region" description="Basic and acidic residues" evidence="3">
    <location>
        <begin position="224"/>
        <end position="236"/>
    </location>
</feature>
<evidence type="ECO:0000256" key="2">
    <source>
        <dbReference type="ARBA" id="ARBA00023315"/>
    </source>
</evidence>
<evidence type="ECO:0000256" key="1">
    <source>
        <dbReference type="ARBA" id="ARBA00022679"/>
    </source>
</evidence>
<name>A0A1Z5J8X3_FISSO</name>
<dbReference type="Pfam" id="PF00583">
    <property type="entry name" value="Acetyltransf_1"/>
    <property type="match status" value="1"/>
</dbReference>
<dbReference type="GO" id="GO:0031415">
    <property type="term" value="C:NatA complex"/>
    <property type="evidence" value="ECO:0007669"/>
    <property type="project" value="TreeGrafter"/>
</dbReference>
<dbReference type="InParanoid" id="A0A1Z5J8X3"/>
<dbReference type="SUPFAM" id="SSF55729">
    <property type="entry name" value="Acyl-CoA N-acyltransferases (Nat)"/>
    <property type="match status" value="1"/>
</dbReference>
<dbReference type="InterPro" id="IPR016181">
    <property type="entry name" value="Acyl_CoA_acyltransferase"/>
</dbReference>
<dbReference type="InterPro" id="IPR000182">
    <property type="entry name" value="GNAT_dom"/>
</dbReference>
<comment type="caution">
    <text evidence="5">The sequence shown here is derived from an EMBL/GenBank/DDBJ whole genome shotgun (WGS) entry which is preliminary data.</text>
</comment>
<evidence type="ECO:0000259" key="4">
    <source>
        <dbReference type="PROSITE" id="PS51186"/>
    </source>
</evidence>
<evidence type="ECO:0000256" key="3">
    <source>
        <dbReference type="SAM" id="MobiDB-lite"/>
    </source>
</evidence>
<sequence>MHTVHTDITKRILRRKMVRRRNLNAASRIEASIDKQSNVQCSSRAFGLLLSLLLIRVPTCSGFGIFTPVGSSCSRRIHTSMATAEEITTKDEQLKLLRNLTTSRDFPDTIIVNDSTDDAALEEKEHSESRDDDAGERQQTSCSDDSTSDDARSDDDIMERRRRELVKANFLGRTSSTSRSKNPYKDTSVGARRIGSATKARQSATAPSRVMDSLWKTAAAKSNNKREKSLSDKKTTDGTTLSSFSNSVQLLTRSAIINTVEEALSDRKPKRINGLLVVKPNLTAADFTHAYERPMGLVVENKENDRRGATFDRPGAIVAHPTPNSNLLVRIANPSDDFQIAALRLSVFSDFTPEQQGKFCERSCQAISSRRLRGACCLIAAHENDTETVLGSAECSYHEFFGTRLGQRRQQFSILYVTEVAVDMDARGQGIGRKLMDAVDVYAKSRNIETIYLHVDVENNAALSLYAKSGYERVNGEEDSMYLEFTTSLHLHPGATKGRDHYLMYKNLIPNPVWLEPKEMPVDQGVEAKGKLGFEVSL</sequence>
<proteinExistence type="predicted"/>
<feature type="compositionally biased region" description="Polar residues" evidence="3">
    <location>
        <begin position="172"/>
        <end position="181"/>
    </location>
</feature>
<keyword evidence="1" id="KW-0808">Transferase</keyword>
<evidence type="ECO:0000313" key="6">
    <source>
        <dbReference type="Proteomes" id="UP000198406"/>
    </source>
</evidence>
<feature type="domain" description="N-acetyltransferase" evidence="4">
    <location>
        <begin position="327"/>
        <end position="509"/>
    </location>
</feature>
<organism evidence="5 6">
    <name type="scientific">Fistulifera solaris</name>
    <name type="common">Oleaginous diatom</name>
    <dbReference type="NCBI Taxonomy" id="1519565"/>
    <lineage>
        <taxon>Eukaryota</taxon>
        <taxon>Sar</taxon>
        <taxon>Stramenopiles</taxon>
        <taxon>Ochrophyta</taxon>
        <taxon>Bacillariophyta</taxon>
        <taxon>Bacillariophyceae</taxon>
        <taxon>Bacillariophycidae</taxon>
        <taxon>Naviculales</taxon>
        <taxon>Naviculaceae</taxon>
        <taxon>Fistulifera</taxon>
    </lineage>
</organism>
<evidence type="ECO:0000313" key="5">
    <source>
        <dbReference type="EMBL" id="GAX10406.1"/>
    </source>
</evidence>
<reference evidence="5 6" key="1">
    <citation type="journal article" date="2015" name="Plant Cell">
        <title>Oil accumulation by the oleaginous diatom Fistulifera solaris as revealed by the genome and transcriptome.</title>
        <authorList>
            <person name="Tanaka T."/>
            <person name="Maeda Y."/>
            <person name="Veluchamy A."/>
            <person name="Tanaka M."/>
            <person name="Abida H."/>
            <person name="Marechal E."/>
            <person name="Bowler C."/>
            <person name="Muto M."/>
            <person name="Sunaga Y."/>
            <person name="Tanaka M."/>
            <person name="Yoshino T."/>
            <person name="Taniguchi T."/>
            <person name="Fukuda Y."/>
            <person name="Nemoto M."/>
            <person name="Matsumoto M."/>
            <person name="Wong P.S."/>
            <person name="Aburatani S."/>
            <person name="Fujibuchi W."/>
        </authorList>
    </citation>
    <scope>NUCLEOTIDE SEQUENCE [LARGE SCALE GENOMIC DNA]</scope>
    <source>
        <strain evidence="5 6">JPCC DA0580</strain>
    </source>
</reference>
<dbReference type="GO" id="GO:0008080">
    <property type="term" value="F:N-acetyltransferase activity"/>
    <property type="evidence" value="ECO:0007669"/>
    <property type="project" value="TreeGrafter"/>
</dbReference>
<dbReference type="GO" id="GO:0007064">
    <property type="term" value="P:mitotic sister chromatid cohesion"/>
    <property type="evidence" value="ECO:0007669"/>
    <property type="project" value="TreeGrafter"/>
</dbReference>
<keyword evidence="6" id="KW-1185">Reference proteome</keyword>
<dbReference type="OrthoDB" id="47374at2759"/>
<dbReference type="InterPro" id="IPR051556">
    <property type="entry name" value="N-term/lysine_N-AcTrnsfr"/>
</dbReference>
<dbReference type="PANTHER" id="PTHR42919">
    <property type="entry name" value="N-ALPHA-ACETYLTRANSFERASE"/>
    <property type="match status" value="1"/>
</dbReference>
<gene>
    <name evidence="5" type="ORF">FisN_21Lh101</name>
</gene>
<dbReference type="Gene3D" id="3.40.630.30">
    <property type="match status" value="1"/>
</dbReference>